<name>A0A6C0F3X9_9ZZZZ</name>
<protein>
    <submittedName>
        <fullName evidence="1">Uncharacterized protein</fullName>
    </submittedName>
</protein>
<sequence>MLTIHFFENKKKKIPKSKFRIRKWTKINVQKAFLPMGLGPQ</sequence>
<organism evidence="1">
    <name type="scientific">viral metagenome</name>
    <dbReference type="NCBI Taxonomy" id="1070528"/>
    <lineage>
        <taxon>unclassified sequences</taxon>
        <taxon>metagenomes</taxon>
        <taxon>organismal metagenomes</taxon>
    </lineage>
</organism>
<proteinExistence type="predicted"/>
<dbReference type="AlphaFoldDB" id="A0A6C0F3X9"/>
<evidence type="ECO:0000313" key="1">
    <source>
        <dbReference type="EMBL" id="QHT36238.1"/>
    </source>
</evidence>
<dbReference type="EMBL" id="MN739033">
    <property type="protein sequence ID" value="QHT36238.1"/>
    <property type="molecule type" value="Genomic_DNA"/>
</dbReference>
<accession>A0A6C0F3X9</accession>
<reference evidence="1" key="1">
    <citation type="journal article" date="2020" name="Nature">
        <title>Giant virus diversity and host interactions through global metagenomics.</title>
        <authorList>
            <person name="Schulz F."/>
            <person name="Roux S."/>
            <person name="Paez-Espino D."/>
            <person name="Jungbluth S."/>
            <person name="Walsh D.A."/>
            <person name="Denef V.J."/>
            <person name="McMahon K.D."/>
            <person name="Konstantinidis K.T."/>
            <person name="Eloe-Fadrosh E.A."/>
            <person name="Kyrpides N.C."/>
            <person name="Woyke T."/>
        </authorList>
    </citation>
    <scope>NUCLEOTIDE SEQUENCE</scope>
    <source>
        <strain evidence="1">GVMAG-M-3300009182-46</strain>
    </source>
</reference>